<dbReference type="AlphaFoldDB" id="G0P8U7"/>
<dbReference type="eggNOG" id="KOG0682">
    <property type="taxonomic scope" value="Eukaryota"/>
</dbReference>
<keyword evidence="3" id="KW-1185">Reference proteome</keyword>
<dbReference type="InParanoid" id="G0P8U7"/>
<feature type="region of interest" description="Disordered" evidence="1">
    <location>
        <begin position="64"/>
        <end position="92"/>
    </location>
</feature>
<gene>
    <name evidence="2" type="ORF">CAEBREN_04181</name>
</gene>
<dbReference type="Proteomes" id="UP000008068">
    <property type="component" value="Unassembled WGS sequence"/>
</dbReference>
<proteinExistence type="predicted"/>
<organism evidence="3">
    <name type="scientific">Caenorhabditis brenneri</name>
    <name type="common">Nematode worm</name>
    <dbReference type="NCBI Taxonomy" id="135651"/>
    <lineage>
        <taxon>Eukaryota</taxon>
        <taxon>Metazoa</taxon>
        <taxon>Ecdysozoa</taxon>
        <taxon>Nematoda</taxon>
        <taxon>Chromadorea</taxon>
        <taxon>Rhabditida</taxon>
        <taxon>Rhabditina</taxon>
        <taxon>Rhabditomorpha</taxon>
        <taxon>Rhabditoidea</taxon>
        <taxon>Rhabditidae</taxon>
        <taxon>Peloderinae</taxon>
        <taxon>Caenorhabditis</taxon>
    </lineage>
</organism>
<protein>
    <submittedName>
        <fullName evidence="2">Uncharacterized protein</fullName>
    </submittedName>
</protein>
<reference evidence="3" key="1">
    <citation type="submission" date="2011-07" db="EMBL/GenBank/DDBJ databases">
        <authorList>
            <consortium name="Caenorhabditis brenneri Sequencing and Analysis Consortium"/>
            <person name="Wilson R.K."/>
        </authorList>
    </citation>
    <scope>NUCLEOTIDE SEQUENCE [LARGE SCALE GENOMIC DNA]</scope>
    <source>
        <strain evidence="3">PB2801</strain>
    </source>
</reference>
<name>G0P8U7_CAEBE</name>
<dbReference type="OrthoDB" id="534912at2759"/>
<dbReference type="HOGENOM" id="CLU_2415235_0_0_1"/>
<sequence>MHHSPIGLRVDKYQEELGADLIEHGLAGVNVMTYTLEKKLDAKTLSAVLMIIVRWRSKAKLGAKRRKQVHDSALMAPKPTENVEMNVIHRRH</sequence>
<dbReference type="STRING" id="135651.G0P8U7"/>
<evidence type="ECO:0000256" key="1">
    <source>
        <dbReference type="SAM" id="MobiDB-lite"/>
    </source>
</evidence>
<accession>G0P8U7</accession>
<dbReference type="EMBL" id="GL380138">
    <property type="protein sequence ID" value="EGT47988.1"/>
    <property type="molecule type" value="Genomic_DNA"/>
</dbReference>
<evidence type="ECO:0000313" key="3">
    <source>
        <dbReference type="Proteomes" id="UP000008068"/>
    </source>
</evidence>
<evidence type="ECO:0000313" key="2">
    <source>
        <dbReference type="EMBL" id="EGT47988.1"/>
    </source>
</evidence>